<proteinExistence type="predicted"/>
<reference evidence="1" key="1">
    <citation type="journal article" date="2014" name="Int. J. Syst. Evol. Microbiol.">
        <title>Complete genome sequence of Corynebacterium casei LMG S-19264T (=DSM 44701T), isolated from a smear-ripened cheese.</title>
        <authorList>
            <consortium name="US DOE Joint Genome Institute (JGI-PGF)"/>
            <person name="Walter F."/>
            <person name="Albersmeier A."/>
            <person name="Kalinowski J."/>
            <person name="Ruckert C."/>
        </authorList>
    </citation>
    <scope>NUCLEOTIDE SEQUENCE</scope>
    <source>
        <strain evidence="1">CGMCC 1.15367</strain>
    </source>
</reference>
<evidence type="ECO:0000313" key="2">
    <source>
        <dbReference type="Proteomes" id="UP000644699"/>
    </source>
</evidence>
<keyword evidence="2" id="KW-1185">Reference proteome</keyword>
<dbReference type="AlphaFoldDB" id="A0A917E7M7"/>
<gene>
    <name evidence="1" type="ORF">GCM10011390_27710</name>
</gene>
<dbReference type="Proteomes" id="UP000644699">
    <property type="component" value="Unassembled WGS sequence"/>
</dbReference>
<accession>A0A917E7M7</accession>
<organism evidence="1 2">
    <name type="scientific">Aureimonas endophytica</name>
    <dbReference type="NCBI Taxonomy" id="2027858"/>
    <lineage>
        <taxon>Bacteria</taxon>
        <taxon>Pseudomonadati</taxon>
        <taxon>Pseudomonadota</taxon>
        <taxon>Alphaproteobacteria</taxon>
        <taxon>Hyphomicrobiales</taxon>
        <taxon>Aurantimonadaceae</taxon>
        <taxon>Aureimonas</taxon>
    </lineage>
</organism>
<reference evidence="1" key="2">
    <citation type="submission" date="2020-09" db="EMBL/GenBank/DDBJ databases">
        <authorList>
            <person name="Sun Q."/>
            <person name="Zhou Y."/>
        </authorList>
    </citation>
    <scope>NUCLEOTIDE SEQUENCE</scope>
    <source>
        <strain evidence="1">CGMCC 1.15367</strain>
    </source>
</reference>
<name>A0A917E7M7_9HYPH</name>
<evidence type="ECO:0000313" key="1">
    <source>
        <dbReference type="EMBL" id="GGE07120.1"/>
    </source>
</evidence>
<sequence length="143" mass="15428">MDGMEFAEVLKGMNRRGAPEETASAPRAGGDFWRVLDGFAQTSGLDQTATRAAYRANDSASRAAAFEPAPIRDGVPPSIDPSDIAFELGLDAVSSLDDLKLVRRLFARSNHPDRVPPGERDRANQRMTVANALIDAAATRFAR</sequence>
<protein>
    <recommendedName>
        <fullName evidence="3">J domain-containing protein</fullName>
    </recommendedName>
</protein>
<comment type="caution">
    <text evidence="1">The sequence shown here is derived from an EMBL/GenBank/DDBJ whole genome shotgun (WGS) entry which is preliminary data.</text>
</comment>
<evidence type="ECO:0008006" key="3">
    <source>
        <dbReference type="Google" id="ProtNLM"/>
    </source>
</evidence>
<dbReference type="EMBL" id="BMIQ01000004">
    <property type="protein sequence ID" value="GGE07120.1"/>
    <property type="molecule type" value="Genomic_DNA"/>
</dbReference>